<dbReference type="EMBL" id="FTNV01000001">
    <property type="protein sequence ID" value="SIR85847.1"/>
    <property type="molecule type" value="Genomic_DNA"/>
</dbReference>
<accession>A0A1N7ECP0</accession>
<dbReference type="RefSeq" id="WP_076530087.1">
    <property type="nucleotide sequence ID" value="NZ_FOAC01000001.1"/>
</dbReference>
<evidence type="ECO:0000313" key="2">
    <source>
        <dbReference type="Proteomes" id="UP000186019"/>
    </source>
</evidence>
<proteinExistence type="predicted"/>
<keyword evidence="2" id="KW-1185">Reference proteome</keyword>
<dbReference type="Gene3D" id="2.30.110.10">
    <property type="entry name" value="Electron Transport, Fmn-binding Protein, Chain A"/>
    <property type="match status" value="1"/>
</dbReference>
<dbReference type="InterPro" id="IPR012349">
    <property type="entry name" value="Split_barrel_FMN-bd"/>
</dbReference>
<dbReference type="PIRSF" id="PIRSF010372">
    <property type="entry name" value="PaiB"/>
    <property type="match status" value="1"/>
</dbReference>
<name>A0A1N7ECP0_9RHOB</name>
<protein>
    <submittedName>
        <fullName evidence="1">Negative transcriptional regulator, PaiB family</fullName>
    </submittedName>
</protein>
<reference evidence="1 2" key="1">
    <citation type="submission" date="2017-01" db="EMBL/GenBank/DDBJ databases">
        <authorList>
            <person name="Mah S.A."/>
            <person name="Swanson W.J."/>
            <person name="Moy G.W."/>
            <person name="Vacquier V.D."/>
        </authorList>
    </citation>
    <scope>NUCLEOTIDE SEQUENCE [LARGE SCALE GENOMIC DNA]</scope>
    <source>
        <strain evidence="1 2">DSM 29590</strain>
    </source>
</reference>
<dbReference type="OrthoDB" id="9794948at2"/>
<dbReference type="PANTHER" id="PTHR35802">
    <property type="entry name" value="PROTEASE SYNTHASE AND SPORULATION PROTEIN PAI 2"/>
    <property type="match status" value="1"/>
</dbReference>
<dbReference type="Proteomes" id="UP000186019">
    <property type="component" value="Unassembled WGS sequence"/>
</dbReference>
<organism evidence="1 2">
    <name type="scientific">Roseovarius nanhaiticus</name>
    <dbReference type="NCBI Taxonomy" id="573024"/>
    <lineage>
        <taxon>Bacteria</taxon>
        <taxon>Pseudomonadati</taxon>
        <taxon>Pseudomonadota</taxon>
        <taxon>Alphaproteobacteria</taxon>
        <taxon>Rhodobacterales</taxon>
        <taxon>Roseobacteraceae</taxon>
        <taxon>Roseovarius</taxon>
    </lineage>
</organism>
<evidence type="ECO:0000313" key="1">
    <source>
        <dbReference type="EMBL" id="SIR85847.1"/>
    </source>
</evidence>
<dbReference type="Pfam" id="PF04299">
    <property type="entry name" value="FMN_bind_2"/>
    <property type="match status" value="1"/>
</dbReference>
<dbReference type="STRING" id="573024.SAMN05216208_2006"/>
<dbReference type="AlphaFoldDB" id="A0A1N7ECP0"/>
<gene>
    <name evidence="1" type="ORF">SAMN05421666_0128</name>
</gene>
<dbReference type="SUPFAM" id="SSF50475">
    <property type="entry name" value="FMN-binding split barrel"/>
    <property type="match status" value="1"/>
</dbReference>
<dbReference type="InterPro" id="IPR007396">
    <property type="entry name" value="TR_PAI2-type"/>
</dbReference>
<sequence length="203" mass="22497">MHPNPAFRGATEAFNLDFAREQGFGMLAVASDSAPLISHLPFLLNAAGDVAEFHLVRSNPIARLGGAPARLAVQGPHTYISPDWYRAEDQVPTWNYVAVHLVGKIEPRPEAELRDLLDRQSEAYEARLLPKTPWTADKMTDGLMERMMRQIVPFRMHVSEVHGTWKLGQNKPEAARLSAADHVDAYGMGQETALMAALMRGAQ</sequence>
<dbReference type="PANTHER" id="PTHR35802:SF1">
    <property type="entry name" value="PROTEASE SYNTHASE AND SPORULATION PROTEIN PAI 2"/>
    <property type="match status" value="1"/>
</dbReference>